<dbReference type="PANTHER" id="PTHR42919:SF8">
    <property type="entry name" value="N-ALPHA-ACETYLTRANSFERASE 50"/>
    <property type="match status" value="1"/>
</dbReference>
<dbReference type="GO" id="GO:0008080">
    <property type="term" value="F:N-acetyltransferase activity"/>
    <property type="evidence" value="ECO:0007669"/>
    <property type="project" value="TreeGrafter"/>
</dbReference>
<dbReference type="CDD" id="cd04301">
    <property type="entry name" value="NAT_SF"/>
    <property type="match status" value="1"/>
</dbReference>
<keyword evidence="2" id="KW-0012">Acyltransferase</keyword>
<evidence type="ECO:0000256" key="2">
    <source>
        <dbReference type="ARBA" id="ARBA00023315"/>
    </source>
</evidence>
<dbReference type="EMBL" id="BLLK01000025">
    <property type="protein sequence ID" value="GFH47888.1"/>
    <property type="molecule type" value="Genomic_DNA"/>
</dbReference>
<accession>A0AAD3CL24</accession>
<comment type="caution">
    <text evidence="4">The sequence shown here is derived from an EMBL/GenBank/DDBJ whole genome shotgun (WGS) entry which is preliminary data.</text>
</comment>
<dbReference type="AlphaFoldDB" id="A0AAD3CL24"/>
<evidence type="ECO:0000259" key="3">
    <source>
        <dbReference type="PROSITE" id="PS51186"/>
    </source>
</evidence>
<gene>
    <name evidence="4" type="ORF">CTEN210_04364</name>
</gene>
<evidence type="ECO:0000256" key="1">
    <source>
        <dbReference type="ARBA" id="ARBA00022679"/>
    </source>
</evidence>
<dbReference type="SUPFAM" id="SSF55729">
    <property type="entry name" value="Acyl-CoA N-acyltransferases (Nat)"/>
    <property type="match status" value="1"/>
</dbReference>
<dbReference type="GO" id="GO:0007064">
    <property type="term" value="P:mitotic sister chromatid cohesion"/>
    <property type="evidence" value="ECO:0007669"/>
    <property type="project" value="TreeGrafter"/>
</dbReference>
<dbReference type="Pfam" id="PF00583">
    <property type="entry name" value="Acetyltransf_1"/>
    <property type="match status" value="1"/>
</dbReference>
<reference evidence="4 5" key="1">
    <citation type="journal article" date="2021" name="Sci. Rep.">
        <title>The genome of the diatom Chaetoceros tenuissimus carries an ancient integrated fragment of an extant virus.</title>
        <authorList>
            <person name="Hongo Y."/>
            <person name="Kimura K."/>
            <person name="Takaki Y."/>
            <person name="Yoshida Y."/>
            <person name="Baba S."/>
            <person name="Kobayashi G."/>
            <person name="Nagasaki K."/>
            <person name="Hano T."/>
            <person name="Tomaru Y."/>
        </authorList>
    </citation>
    <scope>NUCLEOTIDE SEQUENCE [LARGE SCALE GENOMIC DNA]</scope>
    <source>
        <strain evidence="4 5">NIES-3715</strain>
    </source>
</reference>
<dbReference type="PANTHER" id="PTHR42919">
    <property type="entry name" value="N-ALPHA-ACETYLTRANSFERASE"/>
    <property type="match status" value="1"/>
</dbReference>
<feature type="domain" description="N-acetyltransferase" evidence="3">
    <location>
        <begin position="69"/>
        <end position="235"/>
    </location>
</feature>
<dbReference type="PROSITE" id="PS51186">
    <property type="entry name" value="GNAT"/>
    <property type="match status" value="1"/>
</dbReference>
<dbReference type="InterPro" id="IPR051556">
    <property type="entry name" value="N-term/lysine_N-AcTrnsfr"/>
</dbReference>
<dbReference type="Gene3D" id="3.40.630.30">
    <property type="match status" value="1"/>
</dbReference>
<dbReference type="InterPro" id="IPR000182">
    <property type="entry name" value="GNAT_dom"/>
</dbReference>
<organism evidence="4 5">
    <name type="scientific">Chaetoceros tenuissimus</name>
    <dbReference type="NCBI Taxonomy" id="426638"/>
    <lineage>
        <taxon>Eukaryota</taxon>
        <taxon>Sar</taxon>
        <taxon>Stramenopiles</taxon>
        <taxon>Ochrophyta</taxon>
        <taxon>Bacillariophyta</taxon>
        <taxon>Coscinodiscophyceae</taxon>
        <taxon>Chaetocerotophycidae</taxon>
        <taxon>Chaetocerotales</taxon>
        <taxon>Chaetocerotaceae</taxon>
        <taxon>Chaetoceros</taxon>
    </lineage>
</organism>
<sequence length="254" mass="29327">MKTIKLGSSLTLFAFSIILSFAHSFVTTPFSTRGKSLQNAAYSVLQSQLQNSTFTEASLESVELSSTKHYVRKAKYMELGHVVDILIDAFYNPSELIRPYLYLSELSRLQGNFPYNEDEHMFFVACTLDEKNNEKIIGFVDVDIRKPRKESDAPRPYLSDLAVHLEYRRQGVAKSLIRQCEQQSIAWGKTHLYLRVGEKNDGALLMYSSLDYKKQEHHYFGKGRDTTILLKRDFQREKEVTNDKTVEFVPDFVI</sequence>
<dbReference type="InterPro" id="IPR016181">
    <property type="entry name" value="Acyl_CoA_acyltransferase"/>
</dbReference>
<evidence type="ECO:0000313" key="5">
    <source>
        <dbReference type="Proteomes" id="UP001054902"/>
    </source>
</evidence>
<dbReference type="Proteomes" id="UP001054902">
    <property type="component" value="Unassembled WGS sequence"/>
</dbReference>
<proteinExistence type="predicted"/>
<dbReference type="GO" id="GO:0031415">
    <property type="term" value="C:NatA complex"/>
    <property type="evidence" value="ECO:0007669"/>
    <property type="project" value="TreeGrafter"/>
</dbReference>
<keyword evidence="5" id="KW-1185">Reference proteome</keyword>
<protein>
    <recommendedName>
        <fullName evidence="3">N-acetyltransferase domain-containing protein</fullName>
    </recommendedName>
</protein>
<name>A0AAD3CL24_9STRA</name>
<keyword evidence="1" id="KW-0808">Transferase</keyword>
<evidence type="ECO:0000313" key="4">
    <source>
        <dbReference type="EMBL" id="GFH47888.1"/>
    </source>
</evidence>